<dbReference type="AlphaFoldDB" id="A0A6C0ECS3"/>
<sequence length="172" mass="20317">MDTIVKQLDEFKNDDTYKDILSKVVKHCQNELKIINHKKLKNKIYETLLDSPFNNDDFKSMFKSIKVITNDYERADYHVCATKAIQIGNISFSRTYNGDECGTGYYYCDVRLTGGKEWLLFEEVEYDDFYDLSYYGDEISGFYKKQNFKNVSEDKFTKYLSYVLTTIMDINV</sequence>
<accession>A0A6C0ECS3</accession>
<evidence type="ECO:0000313" key="1">
    <source>
        <dbReference type="EMBL" id="QHT26193.1"/>
    </source>
</evidence>
<proteinExistence type="predicted"/>
<name>A0A6C0ECS3_9ZZZZ</name>
<dbReference type="EMBL" id="MN739780">
    <property type="protein sequence ID" value="QHT26193.1"/>
    <property type="molecule type" value="Genomic_DNA"/>
</dbReference>
<reference evidence="1" key="1">
    <citation type="journal article" date="2020" name="Nature">
        <title>Giant virus diversity and host interactions through global metagenomics.</title>
        <authorList>
            <person name="Schulz F."/>
            <person name="Roux S."/>
            <person name="Paez-Espino D."/>
            <person name="Jungbluth S."/>
            <person name="Walsh D.A."/>
            <person name="Denef V.J."/>
            <person name="McMahon K.D."/>
            <person name="Konstantinidis K.T."/>
            <person name="Eloe-Fadrosh E.A."/>
            <person name="Kyrpides N.C."/>
            <person name="Woyke T."/>
        </authorList>
    </citation>
    <scope>NUCLEOTIDE SEQUENCE</scope>
    <source>
        <strain evidence="1">GVMAG-M-3300023179-27</strain>
    </source>
</reference>
<protein>
    <submittedName>
        <fullName evidence="1">Uncharacterized protein</fullName>
    </submittedName>
</protein>
<organism evidence="1">
    <name type="scientific">viral metagenome</name>
    <dbReference type="NCBI Taxonomy" id="1070528"/>
    <lineage>
        <taxon>unclassified sequences</taxon>
        <taxon>metagenomes</taxon>
        <taxon>organismal metagenomes</taxon>
    </lineage>
</organism>